<gene>
    <name evidence="2" type="ORF">HU668_00020</name>
</gene>
<sequence length="138" mass="16027">MLLSINDLQKKVDALVSVLGFPVHSINLCSAPIGDGTPYISFENGKYNYICSERGYEFYRKVTDSTDELLYWIMYDFIHAVAVEYELNNRIPGKDSRRIYFPKIIELMSKINIDWGIRARKHFEEVLAASPYDDSLYL</sequence>
<name>A0A7Y6NAB5_9GAMM</name>
<comment type="caution">
    <text evidence="2">The sequence shown here is derived from an EMBL/GenBank/DDBJ whole genome shotgun (WGS) entry which is preliminary data.</text>
</comment>
<evidence type="ECO:0000259" key="1">
    <source>
        <dbReference type="Pfam" id="PF15599"/>
    </source>
</evidence>
<feature type="domain" description="Immunity protein 63" evidence="1">
    <location>
        <begin position="44"/>
        <end position="123"/>
    </location>
</feature>
<dbReference type="EMBL" id="JABWPM010000001">
    <property type="protein sequence ID" value="NUY94841.1"/>
    <property type="molecule type" value="Genomic_DNA"/>
</dbReference>
<dbReference type="GeneID" id="57343496"/>
<dbReference type="Pfam" id="PF15599">
    <property type="entry name" value="Imm63"/>
    <property type="match status" value="1"/>
</dbReference>
<accession>A0A7Y6NAB5</accession>
<dbReference type="RefSeq" id="WP_069730122.1">
    <property type="nucleotide sequence ID" value="NZ_JABWPE010000012.1"/>
</dbReference>
<dbReference type="AlphaFoldDB" id="A0A7Y6NAB5"/>
<dbReference type="Proteomes" id="UP000566985">
    <property type="component" value="Unassembled WGS sequence"/>
</dbReference>
<evidence type="ECO:0000313" key="2">
    <source>
        <dbReference type="EMBL" id="NUY94841.1"/>
    </source>
</evidence>
<reference evidence="2 3" key="1">
    <citation type="submission" date="2020-05" db="EMBL/GenBank/DDBJ databases">
        <title>Whole Genome Sequences of Enterobacteriales Associated with the International Space Station.</title>
        <authorList>
            <person name="Bharadwaj A."/>
            <person name="Daudu R."/>
            <person name="Singh N."/>
            <person name="Wood J."/>
            <person name="Debieu M."/>
            <person name="Mason C."/>
            <person name="Wang C."/>
            <person name="Venkateswaran K."/>
        </authorList>
    </citation>
    <scope>NUCLEOTIDE SEQUENCE [LARGE SCALE GENOMIC DNA]</scope>
    <source>
        <strain evidence="2 3">IF5SW-B1</strain>
    </source>
</reference>
<protein>
    <recommendedName>
        <fullName evidence="1">Immunity protein 63 domain-containing protein</fullName>
    </recommendedName>
</protein>
<organism evidence="2 3">
    <name type="scientific">Pantoea brenneri</name>
    <dbReference type="NCBI Taxonomy" id="472694"/>
    <lineage>
        <taxon>Bacteria</taxon>
        <taxon>Pseudomonadati</taxon>
        <taxon>Pseudomonadota</taxon>
        <taxon>Gammaproteobacteria</taxon>
        <taxon>Enterobacterales</taxon>
        <taxon>Erwiniaceae</taxon>
        <taxon>Pantoea</taxon>
    </lineage>
</organism>
<dbReference type="InterPro" id="IPR028952">
    <property type="entry name" value="Imm63"/>
</dbReference>
<evidence type="ECO:0000313" key="3">
    <source>
        <dbReference type="Proteomes" id="UP000566985"/>
    </source>
</evidence>
<proteinExistence type="predicted"/>